<reference evidence="2 3" key="1">
    <citation type="submission" date="2006-09" db="EMBL/GenBank/DDBJ databases">
        <title>Sequence and annotation of the 288-kb ATCV-1 virus that infects an endosymbiotic Chlorella strain of the heliozoon Acanthocystis turfacea.</title>
        <authorList>
            <person name="Fitzgerald L.A."/>
            <person name="Graves M.V."/>
            <person name="Li X."/>
            <person name="Pfitzner A.J.P."/>
            <person name="Hartigan J."/>
            <person name="Van Etten J.L."/>
        </authorList>
    </citation>
    <scope>NUCLEOTIDE SEQUENCE [LARGE SCALE GENOMIC DNA]</scope>
    <source>
        <strain evidence="2 3">ATCV-1</strain>
    </source>
</reference>
<feature type="binding site" evidence="1">
    <location>
        <position position="28"/>
    </location>
    <ligand>
        <name>ATP</name>
        <dbReference type="ChEBI" id="CHEBI:30616"/>
    </ligand>
</feature>
<dbReference type="Proteomes" id="UP000202420">
    <property type="component" value="Segment"/>
</dbReference>
<proteinExistence type="predicted"/>
<evidence type="ECO:0000313" key="3">
    <source>
        <dbReference type="Proteomes" id="UP000202420"/>
    </source>
</evidence>
<dbReference type="PROSITE" id="PS00107">
    <property type="entry name" value="PROTEIN_KINASE_ATP"/>
    <property type="match status" value="1"/>
</dbReference>
<dbReference type="KEGG" id="vg:5470245"/>
<protein>
    <submittedName>
        <fullName evidence="2">Uncharacterized protein Z576R</fullName>
    </submittedName>
</protein>
<dbReference type="RefSeq" id="YP_001427057.1">
    <property type="nucleotide sequence ID" value="NC_008724.1"/>
</dbReference>
<keyword evidence="1" id="KW-0067">ATP-binding</keyword>
<keyword evidence="3" id="KW-1185">Reference proteome</keyword>
<dbReference type="OrthoDB" id="6739at10239"/>
<dbReference type="InterPro" id="IPR017441">
    <property type="entry name" value="Protein_kinase_ATP_BS"/>
</dbReference>
<dbReference type="EMBL" id="EF101928">
    <property type="protein sequence ID" value="ABT16710.1"/>
    <property type="molecule type" value="Genomic_DNA"/>
</dbReference>
<evidence type="ECO:0000256" key="1">
    <source>
        <dbReference type="PROSITE-ProRule" id="PRU10141"/>
    </source>
</evidence>
<dbReference type="GeneID" id="5470245"/>
<gene>
    <name evidence="2" type="primary">Z576R</name>
    <name evidence="2" type="ORF">ATCV1_Z576R</name>
</gene>
<evidence type="ECO:0000313" key="2">
    <source>
        <dbReference type="EMBL" id="ABT16710.1"/>
    </source>
</evidence>
<name>A7K9I6_9PHYC</name>
<dbReference type="InterPro" id="IPR011009">
    <property type="entry name" value="Kinase-like_dom_sf"/>
</dbReference>
<dbReference type="SUPFAM" id="SSF56112">
    <property type="entry name" value="Protein kinase-like (PK-like)"/>
    <property type="match status" value="1"/>
</dbReference>
<dbReference type="GO" id="GO:0005524">
    <property type="term" value="F:ATP binding"/>
    <property type="evidence" value="ECO:0007669"/>
    <property type="project" value="UniProtKB-UniRule"/>
</dbReference>
<accession>A7K9I6</accession>
<sequence>MTNLTRIGSGKYSDIFRVEDGYNTFAMKVSYYREETVREFAKRLKEGDEKGAKKAKDEDAITISVKFSEVAKKMKDLMITPHFIYNYESVDIKDFIDRIPVLHRRSKDLAPFQRKYNHVSFMELYDTDLTAFLSKMPFDDDVARHLIFQVVYSIFAAQRVLKDWRHNDLSTNNVLIKRTESLLTSYHVAGMTFFTDCRYVSIVIDYDFVHADVNRLRNNRVMSGRFKVSPKKNESYDVHFFLKSVMKCISKNKVANIKQTIKFIYALGLEDNDRCEKELPQFFPLEILKNPYFDTLRTPVHIQREYSIP</sequence>
<keyword evidence="1" id="KW-0547">Nucleotide-binding</keyword>
<organism evidence="2 3">
    <name type="scientific">Chlorovirus heliozoae</name>
    <dbReference type="NCBI Taxonomy" id="322019"/>
    <lineage>
        <taxon>Viruses</taxon>
        <taxon>Varidnaviria</taxon>
        <taxon>Bamfordvirae</taxon>
        <taxon>Nucleocytoviricota</taxon>
        <taxon>Megaviricetes</taxon>
        <taxon>Algavirales</taxon>
        <taxon>Phycodnaviridae</taxon>
        <taxon>Chlorovirus</taxon>
    </lineage>
</organism>